<gene>
    <name evidence="2" type="ORF">L596_030028</name>
</gene>
<name>A0A4U5LRI6_STECR</name>
<evidence type="ECO:0000313" key="2">
    <source>
        <dbReference type="EMBL" id="TKR58604.1"/>
    </source>
</evidence>
<evidence type="ECO:0000256" key="1">
    <source>
        <dbReference type="SAM" id="MobiDB-lite"/>
    </source>
</evidence>
<reference evidence="2 3" key="2">
    <citation type="journal article" date="2019" name="G3 (Bethesda)">
        <title>Hybrid Assembly of the Genome of the Entomopathogenic Nematode Steinernema carpocapsae Identifies the X-Chromosome.</title>
        <authorList>
            <person name="Serra L."/>
            <person name="Macchietto M."/>
            <person name="Macias-Munoz A."/>
            <person name="McGill C.J."/>
            <person name="Rodriguez I.M."/>
            <person name="Rodriguez B."/>
            <person name="Murad R."/>
            <person name="Mortazavi A."/>
        </authorList>
    </citation>
    <scope>NUCLEOTIDE SEQUENCE [LARGE SCALE GENOMIC DNA]</scope>
    <source>
        <strain evidence="2 3">ALL</strain>
    </source>
</reference>
<evidence type="ECO:0000313" key="3">
    <source>
        <dbReference type="Proteomes" id="UP000298663"/>
    </source>
</evidence>
<feature type="region of interest" description="Disordered" evidence="1">
    <location>
        <begin position="19"/>
        <end position="52"/>
    </location>
</feature>
<dbReference type="EMBL" id="AZBU02000013">
    <property type="protein sequence ID" value="TKR58604.1"/>
    <property type="molecule type" value="Genomic_DNA"/>
</dbReference>
<proteinExistence type="predicted"/>
<reference evidence="2 3" key="1">
    <citation type="journal article" date="2015" name="Genome Biol.">
        <title>Comparative genomics of Steinernema reveals deeply conserved gene regulatory networks.</title>
        <authorList>
            <person name="Dillman A.R."/>
            <person name="Macchietto M."/>
            <person name="Porter C.F."/>
            <person name="Rogers A."/>
            <person name="Williams B."/>
            <person name="Antoshechkin I."/>
            <person name="Lee M.M."/>
            <person name="Goodwin Z."/>
            <person name="Lu X."/>
            <person name="Lewis E.E."/>
            <person name="Goodrich-Blair H."/>
            <person name="Stock S.P."/>
            <person name="Adams B.J."/>
            <person name="Sternberg P.W."/>
            <person name="Mortazavi A."/>
        </authorList>
    </citation>
    <scope>NUCLEOTIDE SEQUENCE [LARGE SCALE GENOMIC DNA]</scope>
    <source>
        <strain evidence="2 3">ALL</strain>
    </source>
</reference>
<feature type="region of interest" description="Disordered" evidence="1">
    <location>
        <begin position="90"/>
        <end position="135"/>
    </location>
</feature>
<dbReference type="Proteomes" id="UP000298663">
    <property type="component" value="Unassembled WGS sequence"/>
</dbReference>
<organism evidence="2 3">
    <name type="scientific">Steinernema carpocapsae</name>
    <name type="common">Entomopathogenic nematode</name>
    <dbReference type="NCBI Taxonomy" id="34508"/>
    <lineage>
        <taxon>Eukaryota</taxon>
        <taxon>Metazoa</taxon>
        <taxon>Ecdysozoa</taxon>
        <taxon>Nematoda</taxon>
        <taxon>Chromadorea</taxon>
        <taxon>Rhabditida</taxon>
        <taxon>Tylenchina</taxon>
        <taxon>Panagrolaimomorpha</taxon>
        <taxon>Strongyloidoidea</taxon>
        <taxon>Steinernematidae</taxon>
        <taxon>Steinernema</taxon>
    </lineage>
</organism>
<protein>
    <submittedName>
        <fullName evidence="2">Uncharacterized protein</fullName>
    </submittedName>
</protein>
<dbReference type="AlphaFoldDB" id="A0A4U5LRI6"/>
<keyword evidence="3" id="KW-1185">Reference proteome</keyword>
<accession>A0A4U5LRI6</accession>
<comment type="caution">
    <text evidence="2">The sequence shown here is derived from an EMBL/GenBank/DDBJ whole genome shotgun (WGS) entry which is preliminary data.</text>
</comment>
<sequence>MSVSLKPHFLYFRVSTLKKPQNDKETEASTSGIHKNCPLKPNEADFSPSEPIRPLLENDVEEILEDLTLEDAGNDLETFREKWKAELERNKKKEEANELTSWKRPRSCFGKDATTKAGNMSEAGPSTSKKLRNDEETEALDLNLVFNERLDQRDTYFLSEDKN</sequence>